<sequence length="309" mass="32992">MAKTHYQLIILGGGPAGLTAGLYAARARLDHLLIEKGAEGGQVLLTDWVDNYPGFPEGLSGFELSEKMAAHAKRFDLQTLIANVTATDLSSSPKQLTLEDGQTLTCDTLIICTGARPRLLDVPGEQEMTGKGVSYCATCDAPFYRGQRVVVVGGGNTAVQEASHLTKFADQVTIIHRRDTLRATGIIQEKAFANPKIDYIWNSRVTAIEGEKGVERIQLVNNDGEKSTLPTDGIFVLVGVIPNNGALPLDLLAADEYGFIPTDGEMRTAVPGVMAAGDIRSKEVRQIINAAGEGATAVLSAEHYLNSLT</sequence>
<keyword evidence="4 7" id="KW-0560">Oxidoreductase</keyword>
<keyword evidence="2 7" id="KW-0285">Flavoprotein</keyword>
<proteinExistence type="inferred from homology"/>
<dbReference type="InterPro" id="IPR036188">
    <property type="entry name" value="FAD/NAD-bd_sf"/>
</dbReference>
<protein>
    <recommendedName>
        <fullName evidence="7">Thioredoxin reductase</fullName>
        <ecNumber evidence="7">1.8.1.9</ecNumber>
    </recommendedName>
</protein>
<keyword evidence="5" id="KW-1015">Disulfide bond</keyword>
<keyword evidence="8" id="KW-0521">NADP</keyword>
<keyword evidence="6 7" id="KW-0676">Redox-active center</keyword>
<evidence type="ECO:0000256" key="8">
    <source>
        <dbReference type="RuleBase" id="RU003881"/>
    </source>
</evidence>
<dbReference type="EMBL" id="JACNLK010000061">
    <property type="protein sequence ID" value="MBC8208921.1"/>
    <property type="molecule type" value="Genomic_DNA"/>
</dbReference>
<evidence type="ECO:0000256" key="2">
    <source>
        <dbReference type="ARBA" id="ARBA00022630"/>
    </source>
</evidence>
<evidence type="ECO:0000256" key="4">
    <source>
        <dbReference type="ARBA" id="ARBA00023002"/>
    </source>
</evidence>
<dbReference type="PROSITE" id="PS00573">
    <property type="entry name" value="PYRIDINE_REDOX_2"/>
    <property type="match status" value="1"/>
</dbReference>
<dbReference type="NCBIfam" id="TIGR01292">
    <property type="entry name" value="TRX_reduct"/>
    <property type="match status" value="1"/>
</dbReference>
<evidence type="ECO:0000256" key="5">
    <source>
        <dbReference type="ARBA" id="ARBA00023157"/>
    </source>
</evidence>
<comment type="cofactor">
    <cofactor evidence="8">
        <name>FAD</name>
        <dbReference type="ChEBI" id="CHEBI:57692"/>
    </cofactor>
    <text evidence="8">Binds 1 FAD per subunit.</text>
</comment>
<dbReference type="PANTHER" id="PTHR48105">
    <property type="entry name" value="THIOREDOXIN REDUCTASE 1-RELATED-RELATED"/>
    <property type="match status" value="1"/>
</dbReference>
<name>A0A8J6NA13_9BACT</name>
<evidence type="ECO:0000313" key="10">
    <source>
        <dbReference type="EMBL" id="MBC8208921.1"/>
    </source>
</evidence>
<comment type="catalytic activity">
    <reaction evidence="7">
        <text>[thioredoxin]-dithiol + NADP(+) = [thioredoxin]-disulfide + NADPH + H(+)</text>
        <dbReference type="Rhea" id="RHEA:20345"/>
        <dbReference type="Rhea" id="RHEA-COMP:10698"/>
        <dbReference type="Rhea" id="RHEA-COMP:10700"/>
        <dbReference type="ChEBI" id="CHEBI:15378"/>
        <dbReference type="ChEBI" id="CHEBI:29950"/>
        <dbReference type="ChEBI" id="CHEBI:50058"/>
        <dbReference type="ChEBI" id="CHEBI:57783"/>
        <dbReference type="ChEBI" id="CHEBI:58349"/>
        <dbReference type="EC" id="1.8.1.9"/>
    </reaction>
</comment>
<evidence type="ECO:0000313" key="11">
    <source>
        <dbReference type="Proteomes" id="UP000599024"/>
    </source>
</evidence>
<dbReference type="SUPFAM" id="SSF51905">
    <property type="entry name" value="FAD/NAD(P)-binding domain"/>
    <property type="match status" value="1"/>
</dbReference>
<dbReference type="InterPro" id="IPR050097">
    <property type="entry name" value="Ferredoxin-NADP_redctase_2"/>
</dbReference>
<evidence type="ECO:0000256" key="7">
    <source>
        <dbReference type="RuleBase" id="RU003880"/>
    </source>
</evidence>
<reference evidence="10 11" key="1">
    <citation type="submission" date="2020-08" db="EMBL/GenBank/DDBJ databases">
        <title>Bridging the membrane lipid divide: bacteria of the FCB group superphylum have the potential to synthesize archaeal ether lipids.</title>
        <authorList>
            <person name="Villanueva L."/>
            <person name="Von Meijenfeldt F.A.B."/>
            <person name="Westbye A.B."/>
            <person name="Yadav S."/>
            <person name="Hopmans E.C."/>
            <person name="Dutilh B.E."/>
            <person name="Sinninghe Damste J.S."/>
        </authorList>
    </citation>
    <scope>NUCLEOTIDE SEQUENCE [LARGE SCALE GENOMIC DNA]</scope>
    <source>
        <strain evidence="10">NIOZ-UU81</strain>
    </source>
</reference>
<dbReference type="PRINTS" id="PR00469">
    <property type="entry name" value="PNDRDTASEII"/>
</dbReference>
<dbReference type="Gene3D" id="3.50.50.60">
    <property type="entry name" value="FAD/NAD(P)-binding domain"/>
    <property type="match status" value="2"/>
</dbReference>
<dbReference type="EC" id="1.8.1.9" evidence="7"/>
<keyword evidence="3 7" id="KW-0274">FAD</keyword>
<feature type="domain" description="FAD/NAD(P)-binding" evidence="9">
    <location>
        <begin position="6"/>
        <end position="294"/>
    </location>
</feature>
<dbReference type="InterPro" id="IPR008255">
    <property type="entry name" value="Pyr_nucl-diS_OxRdtase_2_AS"/>
</dbReference>
<organism evidence="10 11">
    <name type="scientific">Candidatus Desulfatifera sulfidica</name>
    <dbReference type="NCBI Taxonomy" id="2841691"/>
    <lineage>
        <taxon>Bacteria</taxon>
        <taxon>Pseudomonadati</taxon>
        <taxon>Thermodesulfobacteriota</taxon>
        <taxon>Desulfobulbia</taxon>
        <taxon>Desulfobulbales</taxon>
        <taxon>Desulfobulbaceae</taxon>
        <taxon>Candidatus Desulfatifera</taxon>
    </lineage>
</organism>
<dbReference type="Pfam" id="PF07992">
    <property type="entry name" value="Pyr_redox_2"/>
    <property type="match status" value="1"/>
</dbReference>
<dbReference type="AlphaFoldDB" id="A0A8J6NA13"/>
<dbReference type="Proteomes" id="UP000599024">
    <property type="component" value="Unassembled WGS sequence"/>
</dbReference>
<dbReference type="GO" id="GO:0019430">
    <property type="term" value="P:removal of superoxide radicals"/>
    <property type="evidence" value="ECO:0007669"/>
    <property type="project" value="UniProtKB-UniRule"/>
</dbReference>
<comment type="subunit">
    <text evidence="7">Homodimer.</text>
</comment>
<evidence type="ECO:0000256" key="1">
    <source>
        <dbReference type="ARBA" id="ARBA00009333"/>
    </source>
</evidence>
<evidence type="ECO:0000259" key="9">
    <source>
        <dbReference type="Pfam" id="PF07992"/>
    </source>
</evidence>
<evidence type="ECO:0000256" key="6">
    <source>
        <dbReference type="ARBA" id="ARBA00023284"/>
    </source>
</evidence>
<dbReference type="InterPro" id="IPR005982">
    <property type="entry name" value="Thioredox_Rdtase"/>
</dbReference>
<comment type="caution">
    <text evidence="10">The sequence shown here is derived from an EMBL/GenBank/DDBJ whole genome shotgun (WGS) entry which is preliminary data.</text>
</comment>
<dbReference type="InterPro" id="IPR023753">
    <property type="entry name" value="FAD/NAD-binding_dom"/>
</dbReference>
<dbReference type="GO" id="GO:0004791">
    <property type="term" value="F:thioredoxin-disulfide reductase (NADPH) activity"/>
    <property type="evidence" value="ECO:0007669"/>
    <property type="project" value="UniProtKB-UniRule"/>
</dbReference>
<evidence type="ECO:0000256" key="3">
    <source>
        <dbReference type="ARBA" id="ARBA00022827"/>
    </source>
</evidence>
<dbReference type="PRINTS" id="PR00368">
    <property type="entry name" value="FADPNR"/>
</dbReference>
<gene>
    <name evidence="10" type="primary">trxB</name>
    <name evidence="10" type="ORF">H8E79_07125</name>
</gene>
<comment type="similarity">
    <text evidence="1 7">Belongs to the class-II pyridine nucleotide-disulfide oxidoreductase family.</text>
</comment>
<dbReference type="GO" id="GO:0005737">
    <property type="term" value="C:cytoplasm"/>
    <property type="evidence" value="ECO:0007669"/>
    <property type="project" value="InterPro"/>
</dbReference>
<accession>A0A8J6NA13</accession>